<comment type="cofactor">
    <cofactor evidence="7">
        <name>Zn(2+)</name>
        <dbReference type="ChEBI" id="CHEBI:29105"/>
    </cofactor>
    <text evidence="7">Binds 1 zinc ion per subunit.</text>
</comment>
<evidence type="ECO:0000256" key="3">
    <source>
        <dbReference type="ARBA" id="ARBA00022723"/>
    </source>
</evidence>
<feature type="binding site" evidence="7">
    <location>
        <position position="93"/>
    </location>
    <ligand>
        <name>Zn(2+)</name>
        <dbReference type="ChEBI" id="CHEBI:29105"/>
    </ligand>
</feature>
<keyword evidence="4 7" id="KW-0862">Zinc</keyword>
<name>A0A0M4LFY3_9HYPH</name>
<dbReference type="EC" id="4.2.1.1" evidence="2 8"/>
<dbReference type="PANTHER" id="PTHR11002">
    <property type="entry name" value="CARBONIC ANHYDRASE"/>
    <property type="match status" value="1"/>
</dbReference>
<comment type="function">
    <text evidence="8">Reversible hydration of carbon dioxide.</text>
</comment>
<evidence type="ECO:0000313" key="9">
    <source>
        <dbReference type="EMBL" id="ALE03207.1"/>
    </source>
</evidence>
<dbReference type="GO" id="GO:0008270">
    <property type="term" value="F:zinc ion binding"/>
    <property type="evidence" value="ECO:0007669"/>
    <property type="project" value="UniProtKB-UniRule"/>
</dbReference>
<keyword evidence="5 8" id="KW-0456">Lyase</keyword>
<evidence type="ECO:0000256" key="1">
    <source>
        <dbReference type="ARBA" id="ARBA00006217"/>
    </source>
</evidence>
<dbReference type="RefSeq" id="WP_200903953.1">
    <property type="nucleotide sequence ID" value="NZ_CP010401.1"/>
</dbReference>
<evidence type="ECO:0000313" key="10">
    <source>
        <dbReference type="Proteomes" id="UP000057213"/>
    </source>
</evidence>
<keyword evidence="10" id="KW-1185">Reference proteome</keyword>
<dbReference type="SMART" id="SM00947">
    <property type="entry name" value="Pro_CA"/>
    <property type="match status" value="1"/>
</dbReference>
<comment type="catalytic activity">
    <reaction evidence="6 8">
        <text>hydrogencarbonate + H(+) = CO2 + H2O</text>
        <dbReference type="Rhea" id="RHEA:10748"/>
        <dbReference type="ChEBI" id="CHEBI:15377"/>
        <dbReference type="ChEBI" id="CHEBI:15378"/>
        <dbReference type="ChEBI" id="CHEBI:16526"/>
        <dbReference type="ChEBI" id="CHEBI:17544"/>
        <dbReference type="EC" id="4.2.1.1"/>
    </reaction>
</comment>
<dbReference type="STRING" id="1318743.PU02_0393"/>
<dbReference type="Proteomes" id="UP000057213">
    <property type="component" value="Chromosome"/>
</dbReference>
<evidence type="ECO:0000256" key="4">
    <source>
        <dbReference type="ARBA" id="ARBA00022833"/>
    </source>
</evidence>
<dbReference type="InterPro" id="IPR015892">
    <property type="entry name" value="Carbonic_anhydrase_CS"/>
</dbReference>
<accession>A0A0M4LFY3</accession>
<evidence type="ECO:0000256" key="5">
    <source>
        <dbReference type="ARBA" id="ARBA00023239"/>
    </source>
</evidence>
<feature type="binding site" evidence="7">
    <location>
        <position position="29"/>
    </location>
    <ligand>
        <name>Zn(2+)</name>
        <dbReference type="ChEBI" id="CHEBI:29105"/>
    </ligand>
</feature>
<feature type="binding site" evidence="7">
    <location>
        <position position="31"/>
    </location>
    <ligand>
        <name>Zn(2+)</name>
        <dbReference type="ChEBI" id="CHEBI:29105"/>
    </ligand>
</feature>
<dbReference type="Gene3D" id="3.40.1050.10">
    <property type="entry name" value="Carbonic anhydrase"/>
    <property type="match status" value="1"/>
</dbReference>
<gene>
    <name evidence="9" type="ORF">PU02_0393</name>
</gene>
<comment type="similarity">
    <text evidence="1 8">Belongs to the beta-class carbonic anhydrase family.</text>
</comment>
<dbReference type="SUPFAM" id="SSF53056">
    <property type="entry name" value="beta-carbonic anhydrase, cab"/>
    <property type="match status" value="1"/>
</dbReference>
<reference evidence="9 10" key="1">
    <citation type="journal article" date="2015" name="Genome Announc.">
        <title>Complete Genome Sequence of Bartonella ancashensis Strain 20.00, Isolated from the Blood of a Patient with Verruga Peruana.</title>
        <authorList>
            <person name="Hang J."/>
            <person name="Mullins K.E."/>
            <person name="Clifford R.J."/>
            <person name="Onmus-Leone F."/>
            <person name="Yang Y."/>
            <person name="Jiang J."/>
            <person name="Leguia M."/>
            <person name="Kasper M.R."/>
            <person name="Maguina C."/>
            <person name="Lesho E.P."/>
            <person name="Jarman R.G."/>
            <person name="Richards A.L."/>
            <person name="Blazes D."/>
        </authorList>
    </citation>
    <scope>NUCLEOTIDE SEQUENCE [LARGE SCALE GENOMIC DNA]</scope>
    <source>
        <strain evidence="9 10">20.00</strain>
    </source>
</reference>
<dbReference type="PATRIC" id="fig|1318743.3.peg.405"/>
<dbReference type="InterPro" id="IPR001765">
    <property type="entry name" value="Carbonic_anhydrase"/>
</dbReference>
<dbReference type="InterPro" id="IPR036874">
    <property type="entry name" value="Carbonic_anhydrase_sf"/>
</dbReference>
<protein>
    <recommendedName>
        <fullName evidence="2 8">Carbonic anhydrase</fullName>
        <ecNumber evidence="2 8">4.2.1.1</ecNumber>
    </recommendedName>
    <alternativeName>
        <fullName evidence="8">Carbonate dehydratase</fullName>
    </alternativeName>
</protein>
<dbReference type="Pfam" id="PF00484">
    <property type="entry name" value="Pro_CA"/>
    <property type="match status" value="1"/>
</dbReference>
<dbReference type="PROSITE" id="PS00705">
    <property type="entry name" value="PROK_CO2_ANHYDRASE_2"/>
    <property type="match status" value="1"/>
</dbReference>
<sequence length="196" mass="22142">MDHHFSSKIVRYQRLADEGQKPEIMVIACCDSRAAPEVIFDTDPGEIFVLRNIANLVPPFSPDDQHHATSAAIEFAVQFLEVKHIVILGHGRCGGIRTIIDKTCKPLSSDDFIGQWMGILAPEGEIIAGNQHMTETEKQIELERASIRCSLKNLETFPWLKVRKDQNILRVHGAWFDISSGELWTMEEKTGNFSRV</sequence>
<keyword evidence="3 7" id="KW-0479">Metal-binding</keyword>
<dbReference type="AlphaFoldDB" id="A0A0M4LFY3"/>
<feature type="binding site" evidence="7">
    <location>
        <position position="90"/>
    </location>
    <ligand>
        <name>Zn(2+)</name>
        <dbReference type="ChEBI" id="CHEBI:29105"/>
    </ligand>
</feature>
<evidence type="ECO:0000256" key="7">
    <source>
        <dbReference type="PIRSR" id="PIRSR601765-1"/>
    </source>
</evidence>
<evidence type="ECO:0000256" key="6">
    <source>
        <dbReference type="ARBA" id="ARBA00048348"/>
    </source>
</evidence>
<dbReference type="EMBL" id="CP010401">
    <property type="protein sequence ID" value="ALE03207.1"/>
    <property type="molecule type" value="Genomic_DNA"/>
</dbReference>
<dbReference type="GO" id="GO:0004089">
    <property type="term" value="F:carbonate dehydratase activity"/>
    <property type="evidence" value="ECO:0007669"/>
    <property type="project" value="UniProtKB-UniRule"/>
</dbReference>
<organism evidence="9 10">
    <name type="scientific">Bartonella ancashensis</name>
    <dbReference type="NCBI Taxonomy" id="1318743"/>
    <lineage>
        <taxon>Bacteria</taxon>
        <taxon>Pseudomonadati</taxon>
        <taxon>Pseudomonadota</taxon>
        <taxon>Alphaproteobacteria</taxon>
        <taxon>Hyphomicrobiales</taxon>
        <taxon>Bartonellaceae</taxon>
        <taxon>Bartonella</taxon>
    </lineage>
</organism>
<dbReference type="PANTHER" id="PTHR11002:SF76">
    <property type="entry name" value="CARBONIC ANHYDRASE"/>
    <property type="match status" value="1"/>
</dbReference>
<evidence type="ECO:0000256" key="8">
    <source>
        <dbReference type="RuleBase" id="RU003956"/>
    </source>
</evidence>
<dbReference type="GO" id="GO:0015976">
    <property type="term" value="P:carbon utilization"/>
    <property type="evidence" value="ECO:0007669"/>
    <property type="project" value="InterPro"/>
</dbReference>
<dbReference type="KEGG" id="banc:PU02_0393"/>
<proteinExistence type="inferred from homology"/>
<evidence type="ECO:0000256" key="2">
    <source>
        <dbReference type="ARBA" id="ARBA00012925"/>
    </source>
</evidence>